<dbReference type="PANTHER" id="PTHR33295">
    <property type="entry name" value="ATPASE"/>
    <property type="match status" value="1"/>
</dbReference>
<organism evidence="2 3">
    <name type="scientific">Saccharolobus islandicus (strain REY15A)</name>
    <name type="common">Sulfolobus islandicus</name>
    <dbReference type="NCBI Taxonomy" id="930945"/>
    <lineage>
        <taxon>Archaea</taxon>
        <taxon>Thermoproteota</taxon>
        <taxon>Thermoprotei</taxon>
        <taxon>Sulfolobales</taxon>
        <taxon>Sulfolobaceae</taxon>
        <taxon>Saccharolobus</taxon>
    </lineage>
</organism>
<dbReference type="SUPFAM" id="SSF52540">
    <property type="entry name" value="P-loop containing nucleoside triphosphate hydrolases"/>
    <property type="match status" value="1"/>
</dbReference>
<accession>F0NGX2</accession>
<feature type="domain" description="AAA" evidence="1">
    <location>
        <begin position="42"/>
        <end position="175"/>
    </location>
</feature>
<name>F0NGX2_SACI5</name>
<dbReference type="Gene3D" id="3.40.50.300">
    <property type="entry name" value="P-loop containing nucleotide triphosphate hydrolases"/>
    <property type="match status" value="1"/>
</dbReference>
<dbReference type="EMBL" id="CP002425">
    <property type="protein sequence ID" value="ADX84540.1"/>
    <property type="molecule type" value="Genomic_DNA"/>
</dbReference>
<dbReference type="AlphaFoldDB" id="F0NGX2"/>
<dbReference type="Proteomes" id="UP000002664">
    <property type="component" value="Chromosome"/>
</dbReference>
<evidence type="ECO:0000313" key="3">
    <source>
        <dbReference type="Proteomes" id="UP000002664"/>
    </source>
</evidence>
<sequence length="203" mass="23734">MNRELILKALIDWNFWYKTQFTGYPRDDYVKKVLSVINSWYVASILGVKRAGKSTILNQVAKKLIESGIDPFDIFIINFEDGRLTSVQNVEDLFKLYEIYLEIRRRKDTKPYVFLDEIQRVNGWEGFVRSLIDRKEAFIIVSGSTSDLINENVRKKLAGRHVIINVYPLSFKEFLDFKGLSLRNETDLIAKEPEIKAVDNSFR</sequence>
<dbReference type="GeneID" id="12417347"/>
<protein>
    <submittedName>
        <fullName evidence="2">ATPase-like protein</fullName>
    </submittedName>
</protein>
<evidence type="ECO:0000313" key="2">
    <source>
        <dbReference type="EMBL" id="ADX84540.1"/>
    </source>
</evidence>
<dbReference type="HOGENOM" id="CLU_1346464_0_0_2"/>
<reference evidence="2 3" key="1">
    <citation type="journal article" date="2011" name="J. Bacteriol.">
        <title>Genome analyses of icelandic strains of Sulfolobus islandicus, model organisms for genetic and virus-host interaction studies.</title>
        <authorList>
            <person name="Guo L."/>
            <person name="Brugger K."/>
            <person name="Liu C."/>
            <person name="Shah S.A."/>
            <person name="Zheng H."/>
            <person name="Zhu Y."/>
            <person name="Wang S."/>
            <person name="Lillestol R.K."/>
            <person name="Chen L."/>
            <person name="Frank J."/>
            <person name="Prangishvili D."/>
            <person name="Paulin L."/>
            <person name="She Q."/>
            <person name="Huang L."/>
            <person name="Garrett R.A."/>
        </authorList>
    </citation>
    <scope>NUCLEOTIDE SEQUENCE [LARGE SCALE GENOMIC DNA]</scope>
    <source>
        <strain evidence="2 3">REY15A</strain>
    </source>
</reference>
<dbReference type="InterPro" id="IPR027417">
    <property type="entry name" value="P-loop_NTPase"/>
</dbReference>
<dbReference type="Pfam" id="PF13173">
    <property type="entry name" value="AAA_14"/>
    <property type="match status" value="1"/>
</dbReference>
<dbReference type="InterPro" id="IPR041682">
    <property type="entry name" value="AAA_14"/>
</dbReference>
<keyword evidence="3" id="KW-1185">Reference proteome</keyword>
<proteinExistence type="predicted"/>
<dbReference type="eggNOG" id="arCOG03167">
    <property type="taxonomic scope" value="Archaea"/>
</dbReference>
<gene>
    <name evidence="2" type="ordered locus">SiRe_0451</name>
</gene>
<dbReference type="RefSeq" id="WP_014513564.1">
    <property type="nucleotide sequence ID" value="NC_017276.1"/>
</dbReference>
<dbReference type="STRING" id="930945.SiRe_0451"/>
<dbReference type="KEGG" id="sir:SiRe_0451"/>
<dbReference type="PANTHER" id="PTHR33295:SF19">
    <property type="entry name" value="ARCHAEAL ATPASE"/>
    <property type="match status" value="1"/>
</dbReference>
<evidence type="ECO:0000259" key="1">
    <source>
        <dbReference type="Pfam" id="PF13173"/>
    </source>
</evidence>